<proteinExistence type="predicted"/>
<feature type="coiled-coil region" evidence="1">
    <location>
        <begin position="99"/>
        <end position="126"/>
    </location>
</feature>
<accession>A0AAN6I1T2</accession>
<evidence type="ECO:0000313" key="2">
    <source>
        <dbReference type="EMBL" id="KAG7728518.1"/>
    </source>
</evidence>
<keyword evidence="1" id="KW-0175">Coiled coil</keyword>
<name>A0AAN6I1T2_9ASCO</name>
<reference evidence="2" key="1">
    <citation type="journal article" date="2021" name="G3 (Bethesda)">
        <title>Genomic diversity, chromosomal rearrangements, and interspecies hybridization in the ogataea polymorpha species complex.</title>
        <authorList>
            <person name="Hanson S.J."/>
            <person name="Cinneide E.O."/>
            <person name="Salzberg L.I."/>
            <person name="Wolfe K.H."/>
            <person name="McGowan J."/>
            <person name="Fitzpatrick D.A."/>
            <person name="Matlin K."/>
        </authorList>
    </citation>
    <scope>NUCLEOTIDE SEQUENCE</scope>
    <source>
        <strain evidence="2">83-405-1</strain>
    </source>
</reference>
<dbReference type="EMBL" id="JAHLUH010000004">
    <property type="protein sequence ID" value="KAG7728518.1"/>
    <property type="molecule type" value="Genomic_DNA"/>
</dbReference>
<gene>
    <name evidence="2" type="ORF">KL933_001751</name>
</gene>
<comment type="caution">
    <text evidence="2">The sequence shown here is derived from an EMBL/GenBank/DDBJ whole genome shotgun (WGS) entry which is preliminary data.</text>
</comment>
<evidence type="ECO:0000313" key="3">
    <source>
        <dbReference type="Proteomes" id="UP000738402"/>
    </source>
</evidence>
<protein>
    <submittedName>
        <fullName evidence="2">Uncharacterized protein</fullName>
    </submittedName>
</protein>
<dbReference type="Proteomes" id="UP000738402">
    <property type="component" value="Unassembled WGS sequence"/>
</dbReference>
<organism evidence="2 3">
    <name type="scientific">Ogataea haglerorum</name>
    <dbReference type="NCBI Taxonomy" id="1937702"/>
    <lineage>
        <taxon>Eukaryota</taxon>
        <taxon>Fungi</taxon>
        <taxon>Dikarya</taxon>
        <taxon>Ascomycota</taxon>
        <taxon>Saccharomycotina</taxon>
        <taxon>Pichiomycetes</taxon>
        <taxon>Pichiales</taxon>
        <taxon>Pichiaceae</taxon>
        <taxon>Ogataea</taxon>
    </lineage>
</organism>
<evidence type="ECO:0000256" key="1">
    <source>
        <dbReference type="SAM" id="Coils"/>
    </source>
</evidence>
<sequence>MSALYEQQIAMKNRRRVLDLEIDTYLKLKSRLLGYLATARENRLVSVDSEELSKAQAELDLARFRTNLNLMVDSLKYKNASKDAEAMETSINAKLLTYIDREVEESKQLTKKIENAKELLKNRRKINSVVQQYLRRSRTITLTREEIETLFGDEIDAASIVKNGREVRNNVYEFQLSSASFQHSFQQLTAQIDAKVAECDNFRMQIEESKRKWEALATKLSEILTQIHHIEI</sequence>
<dbReference type="AlphaFoldDB" id="A0AAN6I1T2"/>